<feature type="region of interest" description="Disordered" evidence="1">
    <location>
        <begin position="387"/>
        <end position="421"/>
    </location>
</feature>
<feature type="transmembrane region" description="Helical" evidence="2">
    <location>
        <begin position="162"/>
        <end position="186"/>
    </location>
</feature>
<evidence type="ECO:0000313" key="4">
    <source>
        <dbReference type="Proteomes" id="UP000053317"/>
    </source>
</evidence>
<dbReference type="EMBL" id="LCWF01000016">
    <property type="protein sequence ID" value="KKY28085.1"/>
    <property type="molecule type" value="Genomic_DNA"/>
</dbReference>
<keyword evidence="2" id="KW-0472">Membrane</keyword>
<comment type="caution">
    <text evidence="3">The sequence shown here is derived from an EMBL/GenBank/DDBJ whole genome shotgun (WGS) entry which is preliminary data.</text>
</comment>
<evidence type="ECO:0000256" key="1">
    <source>
        <dbReference type="SAM" id="MobiDB-lite"/>
    </source>
</evidence>
<reference evidence="3 4" key="2">
    <citation type="submission" date="2015-05" db="EMBL/GenBank/DDBJ databases">
        <authorList>
            <person name="Morales-Cruz A."/>
            <person name="Amrine K.C."/>
            <person name="Cantu D."/>
        </authorList>
    </citation>
    <scope>NUCLEOTIDE SEQUENCE [LARGE SCALE GENOMIC DNA]</scope>
    <source>
        <strain evidence="3">UCRPC4</strain>
    </source>
</reference>
<feature type="transmembrane region" description="Helical" evidence="2">
    <location>
        <begin position="126"/>
        <end position="150"/>
    </location>
</feature>
<dbReference type="PANTHER" id="PTHR42069:SF1">
    <property type="entry name" value="MARVEL DOMAIN-CONTAINING PROTEIN"/>
    <property type="match status" value="1"/>
</dbReference>
<feature type="transmembrane region" description="Helical" evidence="2">
    <location>
        <begin position="227"/>
        <end position="254"/>
    </location>
</feature>
<organism evidence="3 4">
    <name type="scientific">Phaeomoniella chlamydospora</name>
    <name type="common">Phaeoacremonium chlamydosporum</name>
    <dbReference type="NCBI Taxonomy" id="158046"/>
    <lineage>
        <taxon>Eukaryota</taxon>
        <taxon>Fungi</taxon>
        <taxon>Dikarya</taxon>
        <taxon>Ascomycota</taxon>
        <taxon>Pezizomycotina</taxon>
        <taxon>Eurotiomycetes</taxon>
        <taxon>Chaetothyriomycetidae</taxon>
        <taxon>Phaeomoniellales</taxon>
        <taxon>Phaeomoniellaceae</taxon>
        <taxon>Phaeomoniella</taxon>
    </lineage>
</organism>
<keyword evidence="4" id="KW-1185">Reference proteome</keyword>
<dbReference type="Proteomes" id="UP000053317">
    <property type="component" value="Unassembled WGS sequence"/>
</dbReference>
<dbReference type="OrthoDB" id="5420724at2759"/>
<proteinExistence type="predicted"/>
<feature type="region of interest" description="Disordered" evidence="1">
    <location>
        <begin position="321"/>
        <end position="369"/>
    </location>
</feature>
<name>A0A0G2HI62_PHACM</name>
<dbReference type="AlphaFoldDB" id="A0A0G2HI62"/>
<feature type="transmembrane region" description="Helical" evidence="2">
    <location>
        <begin position="84"/>
        <end position="106"/>
    </location>
</feature>
<evidence type="ECO:0000256" key="2">
    <source>
        <dbReference type="SAM" id="Phobius"/>
    </source>
</evidence>
<feature type="region of interest" description="Disordered" evidence="1">
    <location>
        <begin position="1"/>
        <end position="42"/>
    </location>
</feature>
<reference evidence="3 4" key="1">
    <citation type="submission" date="2015-05" db="EMBL/GenBank/DDBJ databases">
        <title>Distinctive expansion of gene families associated with plant cell wall degradation and secondary metabolism in the genomes of grapevine trunk pathogens.</title>
        <authorList>
            <person name="Lawrence D.P."/>
            <person name="Travadon R."/>
            <person name="Rolshausen P.E."/>
            <person name="Baumgartner K."/>
        </authorList>
    </citation>
    <scope>NUCLEOTIDE SEQUENCE [LARGE SCALE GENOMIC DNA]</scope>
    <source>
        <strain evidence="3">UCRPC4</strain>
    </source>
</reference>
<protein>
    <recommendedName>
        <fullName evidence="5">Hyphal anastamosis-8 protein</fullName>
    </recommendedName>
</protein>
<keyword evidence="2" id="KW-1133">Transmembrane helix</keyword>
<feature type="compositionally biased region" description="Polar residues" evidence="1">
    <location>
        <begin position="394"/>
        <end position="407"/>
    </location>
</feature>
<keyword evidence="2" id="KW-0812">Transmembrane</keyword>
<gene>
    <name evidence="3" type="ORF">UCRPC4_g00665</name>
</gene>
<sequence length="421" mass="46335">MSDSESAPKPSDVGFGYIADNSASPPLKSALKTPGTAGRMLNPLSPTFREEQILEKEEEKTEAQNAKDLTVKFRVRVAKMVLRGVNFSCSLIVLAMLSTTLTIFNATKSLPTRSSLPAWASGTNPWAQILVLVVACISLAFAILIFYGYWRGGHKRAEKVAVYYTVFAVFFFAFSIIMWAVCALVLHNAKAGGKGQDLWGWSCKDNKRRQLFQDQVQYALVCRLQNWSLVCCVIEIVIEVITIAIYAVVFYRFWSKRKLRKSMDVRDKARTDLYLAQLRSQSAPNTPGFAMTPRSPYFPRNGDALSAAEAGQSYGAHTQYVDATSPASSSGSKPFQLQPPPIRIHNATPKPAQEGFDSAPLQSQKEERVNDHVDAAPGEQTYESVPIPGAYASPLTSPSFAPQQQGSFEGHMYGHSPGQAM</sequence>
<feature type="compositionally biased region" description="Polar residues" evidence="1">
    <location>
        <begin position="321"/>
        <end position="335"/>
    </location>
</feature>
<evidence type="ECO:0000313" key="3">
    <source>
        <dbReference type="EMBL" id="KKY28085.1"/>
    </source>
</evidence>
<dbReference type="PANTHER" id="PTHR42069">
    <property type="entry name" value="HYPHAL ANASTAMOSIS-8 PROTEIN"/>
    <property type="match status" value="1"/>
</dbReference>
<evidence type="ECO:0008006" key="5">
    <source>
        <dbReference type="Google" id="ProtNLM"/>
    </source>
</evidence>
<accession>A0A0G2HI62</accession>